<reference evidence="5" key="1">
    <citation type="journal article" date="2022" name="Toxins">
        <title>Genomic Analysis of Sphingopyxis sp. USTB-05 for Biodegrading Cyanobacterial Hepatotoxins.</title>
        <authorList>
            <person name="Liu C."/>
            <person name="Xu Q."/>
            <person name="Zhao Z."/>
            <person name="Zhang H."/>
            <person name="Liu X."/>
            <person name="Yin C."/>
            <person name="Liu Y."/>
            <person name="Yan H."/>
        </authorList>
    </citation>
    <scope>NUCLEOTIDE SEQUENCE</scope>
    <source>
        <strain evidence="5">NBD5</strain>
    </source>
</reference>
<sequence length="306" mass="31215">MHADPLSDMLQLVKPRAYGFRGLDAGGAWSLRLPAQAVLRCYAVQAGGCGLWLGDAAAPIALAAGDFLLVPHGEALVLGSARDAPAIDLDGFFAMAAGATATIQGGGGCRGLGGYFALSGPGVGPLLAALPRTVRLAAEPGGSGLFWLVERLMAELRAPRPGGRLIADHLAQSLLVEALRLHLPAAAAAGRGGWLAALADPPLARALGAIHAEPGRRWTVAALAAIAGLSRSAFAQRFARACGEAPIAYVARWRMLLAAERLAAGAPIARLARELGYGSESAFGVAFRRICGGSPGRLRRDGAAGG</sequence>
<dbReference type="Gene3D" id="1.10.10.60">
    <property type="entry name" value="Homeodomain-like"/>
    <property type="match status" value="1"/>
</dbReference>
<name>A0ABY4X3J3_9SPHN</name>
<keyword evidence="2" id="KW-0238">DNA-binding</keyword>
<dbReference type="InterPro" id="IPR018060">
    <property type="entry name" value="HTH_AraC"/>
</dbReference>
<dbReference type="Pfam" id="PF12852">
    <property type="entry name" value="Cupin_6"/>
    <property type="match status" value="1"/>
</dbReference>
<evidence type="ECO:0000313" key="5">
    <source>
        <dbReference type="EMBL" id="USI71454.1"/>
    </source>
</evidence>
<dbReference type="EMBL" id="CP084930">
    <property type="protein sequence ID" value="USI71454.1"/>
    <property type="molecule type" value="Genomic_DNA"/>
</dbReference>
<dbReference type="InterPro" id="IPR018062">
    <property type="entry name" value="HTH_AraC-typ_CS"/>
</dbReference>
<dbReference type="Proteomes" id="UP001056937">
    <property type="component" value="Chromosome 1"/>
</dbReference>
<dbReference type="RefSeq" id="WP_252165267.1">
    <property type="nucleotide sequence ID" value="NZ_CP084930.1"/>
</dbReference>
<dbReference type="SUPFAM" id="SSF46689">
    <property type="entry name" value="Homeodomain-like"/>
    <property type="match status" value="2"/>
</dbReference>
<evidence type="ECO:0000256" key="2">
    <source>
        <dbReference type="ARBA" id="ARBA00023125"/>
    </source>
</evidence>
<evidence type="ECO:0000259" key="4">
    <source>
        <dbReference type="PROSITE" id="PS01124"/>
    </source>
</evidence>
<gene>
    <name evidence="5" type="ORF">LHA26_08865</name>
</gene>
<keyword evidence="3" id="KW-0804">Transcription</keyword>
<dbReference type="SMART" id="SM00342">
    <property type="entry name" value="HTH_ARAC"/>
    <property type="match status" value="1"/>
</dbReference>
<evidence type="ECO:0000256" key="1">
    <source>
        <dbReference type="ARBA" id="ARBA00023015"/>
    </source>
</evidence>
<dbReference type="InterPro" id="IPR009057">
    <property type="entry name" value="Homeodomain-like_sf"/>
</dbReference>
<accession>A0ABY4X3J3</accession>
<dbReference type="PROSITE" id="PS01124">
    <property type="entry name" value="HTH_ARAC_FAMILY_2"/>
    <property type="match status" value="1"/>
</dbReference>
<keyword evidence="1" id="KW-0805">Transcription regulation</keyword>
<dbReference type="PANTHER" id="PTHR46796">
    <property type="entry name" value="HTH-TYPE TRANSCRIPTIONAL ACTIVATOR RHAS-RELATED"/>
    <property type="match status" value="1"/>
</dbReference>
<dbReference type="PROSITE" id="PS00041">
    <property type="entry name" value="HTH_ARAC_FAMILY_1"/>
    <property type="match status" value="1"/>
</dbReference>
<proteinExistence type="predicted"/>
<protein>
    <submittedName>
        <fullName evidence="5">AraC family transcriptional regulator</fullName>
    </submittedName>
</protein>
<evidence type="ECO:0000256" key="3">
    <source>
        <dbReference type="ARBA" id="ARBA00023163"/>
    </source>
</evidence>
<keyword evidence="6" id="KW-1185">Reference proteome</keyword>
<dbReference type="InterPro" id="IPR050204">
    <property type="entry name" value="AraC_XylS_family_regulators"/>
</dbReference>
<organism evidence="5 6">
    <name type="scientific">Sphingomonas morindae</name>
    <dbReference type="NCBI Taxonomy" id="1541170"/>
    <lineage>
        <taxon>Bacteria</taxon>
        <taxon>Pseudomonadati</taxon>
        <taxon>Pseudomonadota</taxon>
        <taxon>Alphaproteobacteria</taxon>
        <taxon>Sphingomonadales</taxon>
        <taxon>Sphingomonadaceae</taxon>
        <taxon>Sphingomonas</taxon>
    </lineage>
</organism>
<dbReference type="Pfam" id="PF12833">
    <property type="entry name" value="HTH_18"/>
    <property type="match status" value="1"/>
</dbReference>
<evidence type="ECO:0000313" key="6">
    <source>
        <dbReference type="Proteomes" id="UP001056937"/>
    </source>
</evidence>
<dbReference type="InterPro" id="IPR032783">
    <property type="entry name" value="AraC_lig"/>
</dbReference>
<dbReference type="PANTHER" id="PTHR46796:SF7">
    <property type="entry name" value="ARAC FAMILY TRANSCRIPTIONAL REGULATOR"/>
    <property type="match status" value="1"/>
</dbReference>
<feature type="domain" description="HTH araC/xylS-type" evidence="4">
    <location>
        <begin position="204"/>
        <end position="301"/>
    </location>
</feature>